<dbReference type="InterPro" id="IPR036390">
    <property type="entry name" value="WH_DNA-bd_sf"/>
</dbReference>
<dbReference type="AlphaFoldDB" id="A0A0R2FWI1"/>
<evidence type="ECO:0000256" key="4">
    <source>
        <dbReference type="ARBA" id="ARBA00023163"/>
    </source>
</evidence>
<dbReference type="EMBL" id="JQAR01000011">
    <property type="protein sequence ID" value="KRN29879.1"/>
    <property type="molecule type" value="Genomic_DNA"/>
</dbReference>
<dbReference type="Pfam" id="PF03466">
    <property type="entry name" value="LysR_substrate"/>
    <property type="match status" value="1"/>
</dbReference>
<dbReference type="Gene3D" id="1.10.10.10">
    <property type="entry name" value="Winged helix-like DNA-binding domain superfamily/Winged helix DNA-binding domain"/>
    <property type="match status" value="1"/>
</dbReference>
<evidence type="ECO:0000256" key="2">
    <source>
        <dbReference type="ARBA" id="ARBA00023015"/>
    </source>
</evidence>
<organism evidence="6 7">
    <name type="scientific">Liquorilactobacillus mali</name>
    <dbReference type="NCBI Taxonomy" id="1618"/>
    <lineage>
        <taxon>Bacteria</taxon>
        <taxon>Bacillati</taxon>
        <taxon>Bacillota</taxon>
        <taxon>Bacilli</taxon>
        <taxon>Lactobacillales</taxon>
        <taxon>Lactobacillaceae</taxon>
        <taxon>Liquorilactobacillus</taxon>
    </lineage>
</organism>
<reference evidence="6 7" key="1">
    <citation type="journal article" date="2015" name="Genome Announc.">
        <title>Expanding the biotechnology potential of lactobacilli through comparative genomics of 213 strains and associated genera.</title>
        <authorList>
            <person name="Sun Z."/>
            <person name="Harris H.M."/>
            <person name="McCann A."/>
            <person name="Guo C."/>
            <person name="Argimon S."/>
            <person name="Zhang W."/>
            <person name="Yang X."/>
            <person name="Jeffery I.B."/>
            <person name="Cooney J.C."/>
            <person name="Kagawa T.F."/>
            <person name="Liu W."/>
            <person name="Song Y."/>
            <person name="Salvetti E."/>
            <person name="Wrobel A."/>
            <person name="Rasinkangas P."/>
            <person name="Parkhill J."/>
            <person name="Rea M.C."/>
            <person name="O'Sullivan O."/>
            <person name="Ritari J."/>
            <person name="Douillard F.P."/>
            <person name="Paul Ross R."/>
            <person name="Yang R."/>
            <person name="Briner A.E."/>
            <person name="Felis G.E."/>
            <person name="de Vos W.M."/>
            <person name="Barrangou R."/>
            <person name="Klaenhammer T.R."/>
            <person name="Caufield P.W."/>
            <person name="Cui Y."/>
            <person name="Zhang H."/>
            <person name="O'Toole P.W."/>
        </authorList>
    </citation>
    <scope>NUCLEOTIDE SEQUENCE [LARGE SCALE GENOMIC DNA]</scope>
    <source>
        <strain evidence="6 7">ATCC 27304</strain>
    </source>
</reference>
<keyword evidence="2" id="KW-0805">Transcription regulation</keyword>
<dbReference type="PANTHER" id="PTHR30419">
    <property type="entry name" value="HTH-TYPE TRANSCRIPTIONAL REGULATOR YBHD"/>
    <property type="match status" value="1"/>
</dbReference>
<dbReference type="Proteomes" id="UP000051727">
    <property type="component" value="Unassembled WGS sequence"/>
</dbReference>
<keyword evidence="3" id="KW-0238">DNA-binding</keyword>
<evidence type="ECO:0000256" key="1">
    <source>
        <dbReference type="ARBA" id="ARBA00009437"/>
    </source>
</evidence>
<evidence type="ECO:0000313" key="6">
    <source>
        <dbReference type="EMBL" id="KRN29879.1"/>
    </source>
</evidence>
<feature type="domain" description="HTH lysR-type" evidence="5">
    <location>
        <begin position="10"/>
        <end position="67"/>
    </location>
</feature>
<dbReference type="Gene3D" id="3.40.190.290">
    <property type="match status" value="1"/>
</dbReference>
<comment type="similarity">
    <text evidence="1">Belongs to the LysR transcriptional regulatory family.</text>
</comment>
<dbReference type="SUPFAM" id="SSF46785">
    <property type="entry name" value="Winged helix' DNA-binding domain"/>
    <property type="match status" value="1"/>
</dbReference>
<dbReference type="STRING" id="1618.IV36_GL000294"/>
<gene>
    <name evidence="6" type="ORF">IV36_GL000294</name>
</gene>
<dbReference type="Pfam" id="PF00126">
    <property type="entry name" value="HTH_1"/>
    <property type="match status" value="1"/>
</dbReference>
<evidence type="ECO:0000256" key="3">
    <source>
        <dbReference type="ARBA" id="ARBA00023125"/>
    </source>
</evidence>
<dbReference type="InterPro" id="IPR050950">
    <property type="entry name" value="HTH-type_LysR_regulators"/>
</dbReference>
<dbReference type="InterPro" id="IPR036388">
    <property type="entry name" value="WH-like_DNA-bd_sf"/>
</dbReference>
<keyword evidence="4" id="KW-0804">Transcription</keyword>
<dbReference type="GO" id="GO:0003700">
    <property type="term" value="F:DNA-binding transcription factor activity"/>
    <property type="evidence" value="ECO:0007669"/>
    <property type="project" value="InterPro"/>
</dbReference>
<dbReference type="GO" id="GO:0003677">
    <property type="term" value="F:DNA binding"/>
    <property type="evidence" value="ECO:0007669"/>
    <property type="project" value="UniProtKB-KW"/>
</dbReference>
<dbReference type="SUPFAM" id="SSF53850">
    <property type="entry name" value="Periplasmic binding protein-like II"/>
    <property type="match status" value="1"/>
</dbReference>
<name>A0A0R2FWI1_9LACO</name>
<dbReference type="InterPro" id="IPR005119">
    <property type="entry name" value="LysR_subst-bd"/>
</dbReference>
<dbReference type="InterPro" id="IPR000847">
    <property type="entry name" value="LysR_HTH_N"/>
</dbReference>
<proteinExistence type="inferred from homology"/>
<dbReference type="GO" id="GO:0005829">
    <property type="term" value="C:cytosol"/>
    <property type="evidence" value="ECO:0007669"/>
    <property type="project" value="TreeGrafter"/>
</dbReference>
<comment type="caution">
    <text evidence="6">The sequence shown here is derived from an EMBL/GenBank/DDBJ whole genome shotgun (WGS) entry which is preliminary data.</text>
</comment>
<dbReference type="PROSITE" id="PS50931">
    <property type="entry name" value="HTH_LYSR"/>
    <property type="match status" value="1"/>
</dbReference>
<dbReference type="PATRIC" id="fig|1618.3.peg.294"/>
<protein>
    <submittedName>
        <fullName evidence="6">Malolactic fermentation system transcription activator</fullName>
    </submittedName>
</protein>
<accession>A0A0R2FWI1</accession>
<evidence type="ECO:0000259" key="5">
    <source>
        <dbReference type="PROSITE" id="PS50931"/>
    </source>
</evidence>
<evidence type="ECO:0000313" key="7">
    <source>
        <dbReference type="Proteomes" id="UP000051727"/>
    </source>
</evidence>
<sequence length="313" mass="35868">MLLKRSNIYMNIQDIQYFRKLYILKNFSKVAKFYNVSQPAISNSIKRLEILFDAKLMLRESSRKELIITPAGEQLFRHSITIINEFEAAKKEIIRLTAKNFSLGLASVIENTYFYKIAEKLNNRGLLNHIKIYESGSNSLKRSLKNGKIDAALIGSLNTEEFTETTQNDLIVQNFAVSSFHIFVSKKHPLAQKKGVHFSELKGENFILLNQNFVHLKVAQILSKANKLQLHEVLETNNVSFLMNMVSQNIGITILSEAAQNNYPDIVSIPLMDEVQPQLIASIAYRRNHYFTNEQKKLLEFIANELGTEIVIQ</sequence>